<sequence length="71" mass="8027">MLGASHDARLFGREILMPAKRNVLPRAADLKVFAMFGHTHLLLLLRRQLCMIAERDVSSLDACVEVCTTFR</sequence>
<evidence type="ECO:0000313" key="1">
    <source>
        <dbReference type="EMBL" id="KDR28881.1"/>
    </source>
</evidence>
<name>A0A656QIM2_9BURK</name>
<dbReference type="EMBL" id="JFHD01000016">
    <property type="protein sequence ID" value="KDR28881.1"/>
    <property type="molecule type" value="Genomic_DNA"/>
</dbReference>
<accession>A0A656QIM2</accession>
<protein>
    <submittedName>
        <fullName evidence="1">Uncharacterized protein</fullName>
    </submittedName>
</protein>
<comment type="caution">
    <text evidence="1">The sequence shown here is derived from an EMBL/GenBank/DDBJ whole genome shotgun (WGS) entry which is preliminary data.</text>
</comment>
<keyword evidence="2" id="KW-1185">Reference proteome</keyword>
<dbReference type="AlphaFoldDB" id="A0A656QIM2"/>
<reference evidence="1 2" key="1">
    <citation type="submission" date="2014-03" db="EMBL/GenBank/DDBJ databases">
        <title>Draft Genome Sequences of Four Burkholderia Strains.</title>
        <authorList>
            <person name="Liu X.Y."/>
            <person name="Li C.X."/>
            <person name="Xu J.H."/>
        </authorList>
    </citation>
    <scope>NUCLEOTIDE SEQUENCE [LARGE SCALE GENOMIC DNA]</scope>
    <source>
        <strain evidence="1 2">OP-1</strain>
    </source>
</reference>
<evidence type="ECO:0000313" key="2">
    <source>
        <dbReference type="Proteomes" id="UP000027451"/>
    </source>
</evidence>
<organism evidence="1 2">
    <name type="scientific">Caballeronia zhejiangensis</name>
    <dbReference type="NCBI Taxonomy" id="871203"/>
    <lineage>
        <taxon>Bacteria</taxon>
        <taxon>Pseudomonadati</taxon>
        <taxon>Pseudomonadota</taxon>
        <taxon>Betaproteobacteria</taxon>
        <taxon>Burkholderiales</taxon>
        <taxon>Burkholderiaceae</taxon>
        <taxon>Caballeronia</taxon>
    </lineage>
</organism>
<proteinExistence type="predicted"/>
<gene>
    <name evidence="1" type="ORF">BG60_09100</name>
</gene>
<dbReference type="Proteomes" id="UP000027451">
    <property type="component" value="Unassembled WGS sequence"/>
</dbReference>